<evidence type="ECO:0000313" key="3">
    <source>
        <dbReference type="Proteomes" id="UP000830729"/>
    </source>
</evidence>
<dbReference type="Proteomes" id="UP000830729">
    <property type="component" value="Chromosome"/>
</dbReference>
<reference evidence="2 3" key="1">
    <citation type="submission" date="2022-04" db="EMBL/GenBank/DDBJ databases">
        <title>Diverse halophilic archaea isolated from saline environments.</title>
        <authorList>
            <person name="Cui H.-L."/>
        </authorList>
    </citation>
    <scope>NUCLEOTIDE SEQUENCE [LARGE SCALE GENOMIC DNA]</scope>
    <source>
        <strain evidence="2 3">XZYJT49</strain>
    </source>
</reference>
<accession>A0A8U0HVJ0</accession>
<gene>
    <name evidence="2" type="ORF">M0R89_00855</name>
</gene>
<feature type="domain" description="Metallo-beta-lactamase" evidence="1">
    <location>
        <begin position="37"/>
        <end position="234"/>
    </location>
</feature>
<dbReference type="KEGG" id="halx:M0R89_00855"/>
<evidence type="ECO:0000259" key="1">
    <source>
        <dbReference type="SMART" id="SM00849"/>
    </source>
</evidence>
<dbReference type="SMART" id="SM00849">
    <property type="entry name" value="Lactamase_B"/>
    <property type="match status" value="1"/>
</dbReference>
<sequence length="295" mass="32974">MNLTLLGSGGDSQTPMPTCDCRVCAPAREEGRPHARLGNSTYVHEAAAVVDAPESIWAMLNREDVRDVEYIFLSHHHMDHVGGLRVVQAIGRPQYPLENWDNEDPATVVMSETTYDRMAESLDIEAQYDDRGYAEFEFLADGETMSLGDGVEVTGVGAPLDPDGPEDAAMGYLFRDDGDPGESASSALVFPDETTFLDLDKVPDDLDCWVKECGYFRETGDGEPIMTDELWTEETDHQTTFDQTLEQVRTVEPDRTVLTEIEEIYRRRPDEYAELADEYADLGVEFGHDGMELEV</sequence>
<dbReference type="SUPFAM" id="SSF56281">
    <property type="entry name" value="Metallo-hydrolase/oxidoreductase"/>
    <property type="match status" value="1"/>
</dbReference>
<dbReference type="PANTHER" id="PTHR42663">
    <property type="entry name" value="HYDROLASE C777.06C-RELATED-RELATED"/>
    <property type="match status" value="1"/>
</dbReference>
<dbReference type="RefSeq" id="WP_248650679.1">
    <property type="nucleotide sequence ID" value="NZ_CP096659.1"/>
</dbReference>
<dbReference type="InterPro" id="IPR036866">
    <property type="entry name" value="RibonucZ/Hydroxyglut_hydro"/>
</dbReference>
<dbReference type="InterPro" id="IPR001279">
    <property type="entry name" value="Metallo-B-lactamas"/>
</dbReference>
<dbReference type="Pfam" id="PF12706">
    <property type="entry name" value="Lactamase_B_2"/>
    <property type="match status" value="1"/>
</dbReference>
<organism evidence="2 3">
    <name type="scientific">Halorussus limi</name>
    <dbReference type="NCBI Taxonomy" id="2938695"/>
    <lineage>
        <taxon>Archaea</taxon>
        <taxon>Methanobacteriati</taxon>
        <taxon>Methanobacteriota</taxon>
        <taxon>Stenosarchaea group</taxon>
        <taxon>Halobacteria</taxon>
        <taxon>Halobacteriales</taxon>
        <taxon>Haladaptataceae</taxon>
        <taxon>Halorussus</taxon>
    </lineage>
</organism>
<proteinExistence type="predicted"/>
<evidence type="ECO:0000313" key="2">
    <source>
        <dbReference type="EMBL" id="UPV74634.1"/>
    </source>
</evidence>
<name>A0A8U0HVJ0_9EURY</name>
<protein>
    <submittedName>
        <fullName evidence="2">MBL fold metallo-hydrolase</fullName>
    </submittedName>
</protein>
<dbReference type="PANTHER" id="PTHR42663:SF6">
    <property type="entry name" value="HYDROLASE C777.06C-RELATED"/>
    <property type="match status" value="1"/>
</dbReference>
<dbReference type="EMBL" id="CP096659">
    <property type="protein sequence ID" value="UPV74634.1"/>
    <property type="molecule type" value="Genomic_DNA"/>
</dbReference>
<keyword evidence="3" id="KW-1185">Reference proteome</keyword>
<dbReference type="Gene3D" id="3.60.15.10">
    <property type="entry name" value="Ribonuclease Z/Hydroxyacylglutathione hydrolase-like"/>
    <property type="match status" value="1"/>
</dbReference>
<dbReference type="AlphaFoldDB" id="A0A8U0HVJ0"/>
<dbReference type="GeneID" id="72183704"/>